<dbReference type="EMBL" id="BAAAQA010000013">
    <property type="protein sequence ID" value="GAA2114427.1"/>
    <property type="molecule type" value="Genomic_DNA"/>
</dbReference>
<evidence type="ECO:0000256" key="4">
    <source>
        <dbReference type="ARBA" id="ARBA00022989"/>
    </source>
</evidence>
<feature type="region of interest" description="Disordered" evidence="6">
    <location>
        <begin position="65"/>
        <end position="187"/>
    </location>
</feature>
<evidence type="ECO:0000256" key="2">
    <source>
        <dbReference type="ARBA" id="ARBA00022475"/>
    </source>
</evidence>
<evidence type="ECO:0000256" key="1">
    <source>
        <dbReference type="ARBA" id="ARBA00004651"/>
    </source>
</evidence>
<feature type="domain" description="Cardiolipin synthase N-terminal" evidence="8">
    <location>
        <begin position="18"/>
        <end position="61"/>
    </location>
</feature>
<evidence type="ECO:0000256" key="6">
    <source>
        <dbReference type="SAM" id="MobiDB-lite"/>
    </source>
</evidence>
<gene>
    <name evidence="9" type="ORF">GCM10009824_11650</name>
</gene>
<evidence type="ECO:0000256" key="5">
    <source>
        <dbReference type="ARBA" id="ARBA00023136"/>
    </source>
</evidence>
<proteinExistence type="predicted"/>
<organism evidence="9 10">
    <name type="scientific">Kocuria atrinae</name>
    <dbReference type="NCBI Taxonomy" id="592377"/>
    <lineage>
        <taxon>Bacteria</taxon>
        <taxon>Bacillati</taxon>
        <taxon>Actinomycetota</taxon>
        <taxon>Actinomycetes</taxon>
        <taxon>Micrococcales</taxon>
        <taxon>Micrococcaceae</taxon>
        <taxon>Kocuria</taxon>
    </lineage>
</organism>
<protein>
    <recommendedName>
        <fullName evidence="8">Cardiolipin synthase N-terminal domain-containing protein</fullName>
    </recommendedName>
</protein>
<feature type="compositionally biased region" description="Basic and acidic residues" evidence="6">
    <location>
        <begin position="86"/>
        <end position="109"/>
    </location>
</feature>
<name>A0ABN2XN21_9MICC</name>
<evidence type="ECO:0000256" key="7">
    <source>
        <dbReference type="SAM" id="Phobius"/>
    </source>
</evidence>
<dbReference type="Proteomes" id="UP001500166">
    <property type="component" value="Unassembled WGS sequence"/>
</dbReference>
<reference evidence="9 10" key="1">
    <citation type="journal article" date="2019" name="Int. J. Syst. Evol. Microbiol.">
        <title>The Global Catalogue of Microorganisms (GCM) 10K type strain sequencing project: providing services to taxonomists for standard genome sequencing and annotation.</title>
        <authorList>
            <consortium name="The Broad Institute Genomics Platform"/>
            <consortium name="The Broad Institute Genome Sequencing Center for Infectious Disease"/>
            <person name="Wu L."/>
            <person name="Ma J."/>
        </authorList>
    </citation>
    <scope>NUCLEOTIDE SEQUENCE [LARGE SCALE GENOMIC DNA]</scope>
    <source>
        <strain evidence="9 10">JCM 15914</strain>
    </source>
</reference>
<keyword evidence="3 7" id="KW-0812">Transmembrane</keyword>
<keyword evidence="10" id="KW-1185">Reference proteome</keyword>
<evidence type="ECO:0000256" key="3">
    <source>
        <dbReference type="ARBA" id="ARBA00022692"/>
    </source>
</evidence>
<keyword evidence="5 7" id="KW-0472">Membrane</keyword>
<evidence type="ECO:0000313" key="10">
    <source>
        <dbReference type="Proteomes" id="UP001500166"/>
    </source>
</evidence>
<keyword evidence="2" id="KW-1003">Cell membrane</keyword>
<feature type="transmembrane region" description="Helical" evidence="7">
    <location>
        <begin position="39"/>
        <end position="59"/>
    </location>
</feature>
<dbReference type="RefSeq" id="WP_344224072.1">
    <property type="nucleotide sequence ID" value="NZ_BAAAQA010000013.1"/>
</dbReference>
<keyword evidence="4 7" id="KW-1133">Transmembrane helix</keyword>
<comment type="caution">
    <text evidence="9">The sequence shown here is derived from an EMBL/GenBank/DDBJ whole genome shotgun (WGS) entry which is preliminary data.</text>
</comment>
<comment type="subcellular location">
    <subcellularLocation>
        <location evidence="1">Cell membrane</location>
        <topology evidence="1">Multi-pass membrane protein</topology>
    </subcellularLocation>
</comment>
<dbReference type="InterPro" id="IPR027379">
    <property type="entry name" value="CLS_N"/>
</dbReference>
<evidence type="ECO:0000259" key="8">
    <source>
        <dbReference type="Pfam" id="PF13396"/>
    </source>
</evidence>
<dbReference type="Pfam" id="PF13396">
    <property type="entry name" value="PLDc_N"/>
    <property type="match status" value="1"/>
</dbReference>
<accession>A0ABN2XN21</accession>
<evidence type="ECO:0000313" key="9">
    <source>
        <dbReference type="EMBL" id="GAA2114427.1"/>
    </source>
</evidence>
<sequence>MGRAILIIGAGALAVGVIIYSLLECAQTEKYKVRSLPKGAWILLILLLPVIGAVLWLFFGRPKKVDPSTQPQRGRGPDDDPQFLRNLEERRRQQEHERRLQEWENELKRTGRPPGEKPQPLDPDDPRLSEEVLNDADGAPETDAPGQKNPGTNFPKDGGSTAPGSDRDNPADPDDGPEPGAAPGPRA</sequence>